<keyword evidence="8" id="KW-0206">Cytoskeleton</keyword>
<feature type="domain" description="IF140/IFT172/WDR19 TPR" evidence="13">
    <location>
        <begin position="694"/>
        <end position="1072"/>
    </location>
</feature>
<evidence type="ECO:0000256" key="8">
    <source>
        <dbReference type="ARBA" id="ARBA00023212"/>
    </source>
</evidence>
<dbReference type="GO" id="GO:0030991">
    <property type="term" value="C:intraciliary transport particle A"/>
    <property type="evidence" value="ECO:0007669"/>
    <property type="project" value="TreeGrafter"/>
</dbReference>
<evidence type="ECO:0000259" key="12">
    <source>
        <dbReference type="Pfam" id="PF23389"/>
    </source>
</evidence>
<comment type="subcellular location">
    <subcellularLocation>
        <location evidence="1">Cytoplasm</location>
        <location evidence="1">Cytoskeleton</location>
        <location evidence="1">Cilium basal body</location>
    </subcellularLocation>
</comment>
<dbReference type="InterPro" id="IPR001680">
    <property type="entry name" value="WD40_rpt"/>
</dbReference>
<evidence type="ECO:0000259" key="11">
    <source>
        <dbReference type="Pfam" id="PF23145"/>
    </source>
</evidence>
<dbReference type="SMART" id="SM00320">
    <property type="entry name" value="WD40"/>
    <property type="match status" value="6"/>
</dbReference>
<keyword evidence="9" id="KW-0966">Cell projection</keyword>
<organism evidence="14 15">
    <name type="scientific">Macrostomum lignano</name>
    <dbReference type="NCBI Taxonomy" id="282301"/>
    <lineage>
        <taxon>Eukaryota</taxon>
        <taxon>Metazoa</taxon>
        <taxon>Spiralia</taxon>
        <taxon>Lophotrochozoa</taxon>
        <taxon>Platyhelminthes</taxon>
        <taxon>Rhabditophora</taxon>
        <taxon>Macrostomorpha</taxon>
        <taxon>Macrostomida</taxon>
        <taxon>Macrostomidae</taxon>
        <taxon>Macrostomum</taxon>
    </lineage>
</organism>
<dbReference type="STRING" id="282301.A0A267ENN7"/>
<dbReference type="InterPro" id="IPR057855">
    <property type="entry name" value="Beta-prop_WDR19_1st"/>
</dbReference>
<dbReference type="InterPro" id="IPR039468">
    <property type="entry name" value="WDR19_WD40_rpt"/>
</dbReference>
<evidence type="ECO:0000256" key="7">
    <source>
        <dbReference type="ARBA" id="ARBA00023069"/>
    </source>
</evidence>
<dbReference type="InterPro" id="IPR056170">
    <property type="entry name" value="Znf_IFT121-like"/>
</dbReference>
<evidence type="ECO:0008006" key="16">
    <source>
        <dbReference type="Google" id="ProtNLM"/>
    </source>
</evidence>
<dbReference type="SUPFAM" id="SSF48452">
    <property type="entry name" value="TPR-like"/>
    <property type="match status" value="1"/>
</dbReference>
<dbReference type="GO" id="GO:0005929">
    <property type="term" value="C:cilium"/>
    <property type="evidence" value="ECO:0007669"/>
    <property type="project" value="UniProtKB-ARBA"/>
</dbReference>
<proteinExistence type="predicted"/>
<evidence type="ECO:0000259" key="10">
    <source>
        <dbReference type="Pfam" id="PF15911"/>
    </source>
</evidence>
<keyword evidence="3" id="KW-0853">WD repeat</keyword>
<dbReference type="GO" id="GO:0035721">
    <property type="term" value="P:intraciliary retrograde transport"/>
    <property type="evidence" value="ECO:0007669"/>
    <property type="project" value="InterPro"/>
</dbReference>
<dbReference type="Gene3D" id="1.25.40.470">
    <property type="match status" value="2"/>
</dbReference>
<dbReference type="PANTHER" id="PTHR14920">
    <property type="entry name" value="OSMOTIC AVOIDANCE ABNORMAL PROTEIN 1/WD REPEAT MEMBRANE PROTEIN"/>
    <property type="match status" value="1"/>
</dbReference>
<dbReference type="Pfam" id="PF23145">
    <property type="entry name" value="Zf_2nd_IFT121"/>
    <property type="match status" value="1"/>
</dbReference>
<evidence type="ECO:0000313" key="14">
    <source>
        <dbReference type="EMBL" id="PAA62507.1"/>
    </source>
</evidence>
<sequence>CISQYIFASVAKTHAARSNYNMKRVFHLPPKSHGSGGITFSWQKTIGNLIATTGSDQRLNIFDRHGEVKGELTLNGNCVGMDWNKDGDYLAVITDRSSIILLWDAHTLRLYEIDSGFKDALSFLSWSAVGPQLAVGSTKGNLLLYNHSTSRKVPILGKHSRKIICGCWSAENLLALGSEDKTLTVSNSDGDTLKQTSLRDLPSLTQFSEMKSDERSGMGDNTVSCVIGGKTLFLYNLQDPENPVELAFQTRYGHIVDYRWYGDGYIMIGFSQGYFVIISTHMKEIGQELFQAQDHKNNLSSVAISTSLGRCASAGDDRVRIRDLNEPSDLVSIITLEDEKSVGRVEWTEDGQLLAVATPKGSLHIFLTKLPMLGVACQTRIAYLTSLLEVTLVDPVDTSVQAKNLSVEVEPTFIGLGPEHLAVGMNNRIWFHRISESGIVPQSSEEYLGTVTSVKLNSEYAAALFEGKVMLHVLEGESTGARDEERERRLFPDKSLGNMKITCHDLTPDFLIFGTDTGSVYFFYMEDWEFSHDIKHTCGIKKIFPNLYGTRVIIFDDRAEAFVCNPLTDHMIPIPNFNARTMGAMWDQNFNDQNLFVTMTDVVVDAYYMEDAVEGPTCEHICTTKLPYDHSPLLLNGGQVFMHNQGGKLASMLLGSHSYLDSLDKLDELTVKEMQAMFNLAVKARRYKDAWILAEHMDSPERWSELAKATLTSLDIPLAIRLYREMGDVGMVMALQQIESHEDRNLLAGYASMFLEQFDLAQDLFLASSAPVAALDMRRDLLHWDSALQLAKALAPEEIPFISKEYAQQLEFTGDYVNALMHFEKGITRDPKHLDHDDACMAGIARVSLRLNDSKRGVAIATQSKNKFLKRDCAAILENMRQWQEAATLYEQAGFYDKAVAVYIRSKNLTKIGELLPYVSSPKLHLQYAKAREAEGRYRDAVEAYKTAKEWESVICVCLDHLSDPEQAVKVVRESGSVEGAKLVANFFIKLSDYSSAIQFLVMSKCLIEAFQLAQKHGQMETYADIIGEDGATTDDYLSIAKHFENDRNSYLAGKFYLLAGNYERALKHFFRVPYNDSGENKALDLAIEAAGRAQDEKLTNQLIEFLMMEDDCTGPKDAKYLFRLYMALKQFKEAARTAVIIAREEQNAGNYRVAHDLLFGMMQQLRGNSIRVPAELEASMLLLHSYIIARMHIRRGDHLVGARLLIRVAESISRFPAHVVPILTSTVVECQRSGLKASAFGYASMLVRPEYKDQVDLKLRKKIETIVRRPDKTELEDEQTPCPYCGTQMPSMELQCQQCRNNIPYCIVTGKHMLKGDFSYCPNCDFPALFSQLQSHLESDSNCPMCSTQIDRDKVTRALDVEKYLNPKYDQ</sequence>
<keyword evidence="15" id="KW-1185">Reference proteome</keyword>
<evidence type="ECO:0000259" key="13">
    <source>
        <dbReference type="Pfam" id="PF24762"/>
    </source>
</evidence>
<name>A0A267ENN7_9PLAT</name>
<dbReference type="EMBL" id="NIVC01001925">
    <property type="protein sequence ID" value="PAA62507.1"/>
    <property type="molecule type" value="Genomic_DNA"/>
</dbReference>
<dbReference type="PANTHER" id="PTHR14920:SF0">
    <property type="entry name" value="WD REPEAT DOMAIN 19"/>
    <property type="match status" value="1"/>
</dbReference>
<dbReference type="InterPro" id="IPR040379">
    <property type="entry name" value="WDR19/dyf-2"/>
</dbReference>
<keyword evidence="7" id="KW-0969">Cilium</keyword>
<keyword evidence="6" id="KW-0802">TPR repeat</keyword>
<reference evidence="14 15" key="1">
    <citation type="submission" date="2017-06" db="EMBL/GenBank/DDBJ databases">
        <title>A platform for efficient transgenesis in Macrostomum lignano, a flatworm model organism for stem cell research.</title>
        <authorList>
            <person name="Berezikov E."/>
        </authorList>
    </citation>
    <scope>NUCLEOTIDE SEQUENCE [LARGE SCALE GENOMIC DNA]</scope>
    <source>
        <strain evidence="14">DV1</strain>
        <tissue evidence="14">Whole organism</tissue>
    </source>
</reference>
<evidence type="ECO:0000256" key="4">
    <source>
        <dbReference type="ARBA" id="ARBA00022737"/>
    </source>
</evidence>
<dbReference type="GO" id="GO:0008104">
    <property type="term" value="P:intracellular protein localization"/>
    <property type="evidence" value="ECO:0007669"/>
    <property type="project" value="UniProtKB-ARBA"/>
</dbReference>
<feature type="non-terminal residue" evidence="14">
    <location>
        <position position="1"/>
    </location>
</feature>
<dbReference type="Gene3D" id="2.130.10.10">
    <property type="entry name" value="YVTN repeat-like/Quinoprotein amine dehydrogenase"/>
    <property type="match status" value="1"/>
</dbReference>
<keyword evidence="4" id="KW-0677">Repeat</keyword>
<comment type="caution">
    <text evidence="14">The sequence shown here is derived from an EMBL/GenBank/DDBJ whole genome shotgun (WGS) entry which is preliminary data.</text>
</comment>
<dbReference type="SUPFAM" id="SSF69322">
    <property type="entry name" value="Tricorn protease domain 2"/>
    <property type="match status" value="1"/>
</dbReference>
<dbReference type="Pfam" id="PF23389">
    <property type="entry name" value="Beta-prop_WDR19_1st"/>
    <property type="match status" value="1"/>
</dbReference>
<evidence type="ECO:0000256" key="3">
    <source>
        <dbReference type="ARBA" id="ARBA00022574"/>
    </source>
</evidence>
<dbReference type="FunFam" id="1.25.40.470:FF:000009">
    <property type="entry name" value="WD repeat-containing protein 19 isoform X1"/>
    <property type="match status" value="1"/>
</dbReference>
<dbReference type="InterPro" id="IPR056168">
    <property type="entry name" value="TPR_IF140/IFT172/WDR19"/>
</dbReference>
<dbReference type="InterPro" id="IPR011990">
    <property type="entry name" value="TPR-like_helical_dom_sf"/>
</dbReference>
<feature type="domain" description="WDR19 WD40 repeat" evidence="10">
    <location>
        <begin position="381"/>
        <end position="657"/>
    </location>
</feature>
<evidence type="ECO:0000256" key="5">
    <source>
        <dbReference type="ARBA" id="ARBA00022794"/>
    </source>
</evidence>
<gene>
    <name evidence="14" type="ORF">BOX15_Mlig021619g1</name>
</gene>
<keyword evidence="2" id="KW-0963">Cytoplasm</keyword>
<keyword evidence="5" id="KW-0970">Cilium biogenesis/degradation</keyword>
<protein>
    <recommendedName>
        <fullName evidence="16">Anaphase-promoting complex subunit 4 WD40 domain-containing protein</fullName>
    </recommendedName>
</protein>
<evidence type="ECO:0000313" key="15">
    <source>
        <dbReference type="Proteomes" id="UP000215902"/>
    </source>
</evidence>
<dbReference type="Pfam" id="PF15911">
    <property type="entry name" value="Beta-prop_WDR19_2nd"/>
    <property type="match status" value="1"/>
</dbReference>
<evidence type="ECO:0000256" key="1">
    <source>
        <dbReference type="ARBA" id="ARBA00004120"/>
    </source>
</evidence>
<evidence type="ECO:0000256" key="2">
    <source>
        <dbReference type="ARBA" id="ARBA00022490"/>
    </source>
</evidence>
<dbReference type="Pfam" id="PF24762">
    <property type="entry name" value="TPR_IF140-IFT172"/>
    <property type="match status" value="1"/>
</dbReference>
<dbReference type="GO" id="GO:0060271">
    <property type="term" value="P:cilium assembly"/>
    <property type="evidence" value="ECO:0007669"/>
    <property type="project" value="TreeGrafter"/>
</dbReference>
<dbReference type="FunFam" id="2.130.10.10:FF:000242">
    <property type="entry name" value="WD repeat domain 19, isoform CRA_a"/>
    <property type="match status" value="1"/>
</dbReference>
<accession>A0A267ENN7</accession>
<dbReference type="InterPro" id="IPR015943">
    <property type="entry name" value="WD40/YVTN_repeat-like_dom_sf"/>
</dbReference>
<feature type="domain" description="WDR19 first beta-propeller" evidence="12">
    <location>
        <begin position="39"/>
        <end position="361"/>
    </location>
</feature>
<evidence type="ECO:0000256" key="6">
    <source>
        <dbReference type="ARBA" id="ARBA00022803"/>
    </source>
</evidence>
<dbReference type="OrthoDB" id="10250638at2759"/>
<evidence type="ECO:0000256" key="9">
    <source>
        <dbReference type="ARBA" id="ARBA00023273"/>
    </source>
</evidence>
<feature type="domain" description="IFT121-like zinc finger" evidence="11">
    <location>
        <begin position="1305"/>
        <end position="1351"/>
    </location>
</feature>
<dbReference type="Proteomes" id="UP000215902">
    <property type="component" value="Unassembled WGS sequence"/>
</dbReference>